<name>A0A1I6MZC5_9BACT</name>
<dbReference type="Gene3D" id="3.30.70.790">
    <property type="entry name" value="UreE, C-terminal domain"/>
    <property type="match status" value="1"/>
</dbReference>
<dbReference type="SUPFAM" id="SSF54913">
    <property type="entry name" value="GlnB-like"/>
    <property type="match status" value="1"/>
</dbReference>
<protein>
    <submittedName>
        <fullName evidence="2">Putative signal transducing protein</fullName>
    </submittedName>
</protein>
<dbReference type="InterPro" id="IPR011322">
    <property type="entry name" value="N-reg_PII-like_a/b"/>
</dbReference>
<reference evidence="2 3" key="1">
    <citation type="submission" date="2016-10" db="EMBL/GenBank/DDBJ databases">
        <authorList>
            <person name="de Groot N.N."/>
        </authorList>
    </citation>
    <scope>NUCLEOTIDE SEQUENCE [LARGE SCALE GENOMIC DNA]</scope>
    <source>
        <strain evidence="2 3">DSM 21001</strain>
    </source>
</reference>
<dbReference type="Pfam" id="PF09413">
    <property type="entry name" value="DUF2007"/>
    <property type="match status" value="1"/>
</dbReference>
<organism evidence="2 3">
    <name type="scientific">Granulicella pectinivorans</name>
    <dbReference type="NCBI Taxonomy" id="474950"/>
    <lineage>
        <taxon>Bacteria</taxon>
        <taxon>Pseudomonadati</taxon>
        <taxon>Acidobacteriota</taxon>
        <taxon>Terriglobia</taxon>
        <taxon>Terriglobales</taxon>
        <taxon>Acidobacteriaceae</taxon>
        <taxon>Granulicella</taxon>
    </lineage>
</organism>
<dbReference type="EMBL" id="FOZL01000002">
    <property type="protein sequence ID" value="SFS20918.1"/>
    <property type="molecule type" value="Genomic_DNA"/>
</dbReference>
<dbReference type="AlphaFoldDB" id="A0A1I6MZC5"/>
<dbReference type="RefSeq" id="WP_089842970.1">
    <property type="nucleotide sequence ID" value="NZ_FOZL01000002.1"/>
</dbReference>
<sequence length="81" mass="8368">MAGVSGKLVTVAKFLEPFDAQIAKGALESAGIECFLQGEQANLLNAFAFRARLKVGEADAEAAREVLAGSADLVEGDVGDE</sequence>
<feature type="domain" description="DUF2007" evidence="1">
    <location>
        <begin position="12"/>
        <end position="68"/>
    </location>
</feature>
<dbReference type="InterPro" id="IPR018551">
    <property type="entry name" value="DUF2007"/>
</dbReference>
<dbReference type="OrthoDB" id="122419at2"/>
<accession>A0A1I6MZC5</accession>
<gene>
    <name evidence="2" type="ORF">SAMN05421771_3949</name>
</gene>
<dbReference type="STRING" id="474950.SAMN05421771_3949"/>
<evidence type="ECO:0000259" key="1">
    <source>
        <dbReference type="Pfam" id="PF09413"/>
    </source>
</evidence>
<evidence type="ECO:0000313" key="3">
    <source>
        <dbReference type="Proteomes" id="UP000199024"/>
    </source>
</evidence>
<evidence type="ECO:0000313" key="2">
    <source>
        <dbReference type="EMBL" id="SFS20918.1"/>
    </source>
</evidence>
<proteinExistence type="predicted"/>
<keyword evidence="3" id="KW-1185">Reference proteome</keyword>
<dbReference type="Proteomes" id="UP000199024">
    <property type="component" value="Unassembled WGS sequence"/>
</dbReference>